<evidence type="ECO:0000256" key="2">
    <source>
        <dbReference type="PROSITE-ProRule" id="PRU01213"/>
    </source>
</evidence>
<accession>A0A516H3V0</accession>
<dbReference type="Proteomes" id="UP000317496">
    <property type="component" value="Chromosome"/>
</dbReference>
<protein>
    <submittedName>
        <fullName evidence="4">Transporter</fullName>
    </submittedName>
</protein>
<keyword evidence="5" id="KW-1185">Reference proteome</keyword>
<dbReference type="InterPro" id="IPR004606">
    <property type="entry name" value="Mop_domain"/>
</dbReference>
<dbReference type="InterPro" id="IPR008995">
    <property type="entry name" value="Mo/tungstate-bd_C_term_dom"/>
</dbReference>
<evidence type="ECO:0000313" key="4">
    <source>
        <dbReference type="EMBL" id="QDO98454.1"/>
    </source>
</evidence>
<dbReference type="GO" id="GO:0015689">
    <property type="term" value="P:molybdate ion transport"/>
    <property type="evidence" value="ECO:0007669"/>
    <property type="project" value="InterPro"/>
</dbReference>
<feature type="domain" description="Mop" evidence="3">
    <location>
        <begin position="2"/>
        <end position="67"/>
    </location>
</feature>
<name>A0A516H3V0_9PROT</name>
<dbReference type="SUPFAM" id="SSF50331">
    <property type="entry name" value="MOP-like"/>
    <property type="match status" value="1"/>
</dbReference>
<dbReference type="OrthoDB" id="122515at2"/>
<organism evidence="4 5">
    <name type="scientific">Ferrovibrio terrae</name>
    <dbReference type="NCBI Taxonomy" id="2594003"/>
    <lineage>
        <taxon>Bacteria</taxon>
        <taxon>Pseudomonadati</taxon>
        <taxon>Pseudomonadota</taxon>
        <taxon>Alphaproteobacteria</taxon>
        <taxon>Rhodospirillales</taxon>
        <taxon>Rhodospirillaceae</taxon>
        <taxon>Ferrovibrio</taxon>
    </lineage>
</organism>
<sequence length="67" mass="7075">MKLSARNILKGKVKDITKGKTTATVKIAVGDSLVTASITMDALKELKLKKGETAYAIIKASDVIVGK</sequence>
<evidence type="ECO:0000259" key="3">
    <source>
        <dbReference type="PROSITE" id="PS51866"/>
    </source>
</evidence>
<dbReference type="RefSeq" id="WP_144069435.1">
    <property type="nucleotide sequence ID" value="NZ_CP041636.1"/>
</dbReference>
<dbReference type="EMBL" id="CP041636">
    <property type="protein sequence ID" value="QDO98454.1"/>
    <property type="molecule type" value="Genomic_DNA"/>
</dbReference>
<dbReference type="KEGG" id="fer:FNB15_14730"/>
<dbReference type="Pfam" id="PF03459">
    <property type="entry name" value="TOBE"/>
    <property type="match status" value="1"/>
</dbReference>
<gene>
    <name evidence="4" type="ORF">FNB15_14730</name>
</gene>
<reference evidence="4 5" key="1">
    <citation type="submission" date="2019-07" db="EMBL/GenBank/DDBJ databases">
        <title>Genome sequencing for Ferrovibrio sp. K5.</title>
        <authorList>
            <person name="Park S.-J."/>
        </authorList>
    </citation>
    <scope>NUCLEOTIDE SEQUENCE [LARGE SCALE GENOMIC DNA]</scope>
    <source>
        <strain evidence="4 5">K5</strain>
    </source>
</reference>
<evidence type="ECO:0000313" key="5">
    <source>
        <dbReference type="Proteomes" id="UP000317496"/>
    </source>
</evidence>
<dbReference type="PROSITE" id="PS51866">
    <property type="entry name" value="MOP"/>
    <property type="match status" value="1"/>
</dbReference>
<proteinExistence type="predicted"/>
<keyword evidence="1 2" id="KW-0500">Molybdenum</keyword>
<dbReference type="Gene3D" id="2.40.50.100">
    <property type="match status" value="1"/>
</dbReference>
<dbReference type="AlphaFoldDB" id="A0A516H3V0"/>
<dbReference type="InterPro" id="IPR005116">
    <property type="entry name" value="Transp-assoc_OB_typ1"/>
</dbReference>
<dbReference type="NCBIfam" id="TIGR00638">
    <property type="entry name" value="Mop"/>
    <property type="match status" value="1"/>
</dbReference>
<evidence type="ECO:0000256" key="1">
    <source>
        <dbReference type="ARBA" id="ARBA00022505"/>
    </source>
</evidence>